<dbReference type="Pfam" id="PF11855">
    <property type="entry name" value="DUF3375"/>
    <property type="match status" value="1"/>
</dbReference>
<reference evidence="2 3" key="1">
    <citation type="submission" date="2023-06" db="EMBL/GenBank/DDBJ databases">
        <authorList>
            <person name="Oyuntsetseg B."/>
            <person name="Kim S.B."/>
        </authorList>
    </citation>
    <scope>NUCLEOTIDE SEQUENCE [LARGE SCALE GENOMIC DNA]</scope>
    <source>
        <strain evidence="2 3">2-15</strain>
    </source>
</reference>
<dbReference type="RefSeq" id="WP_285974032.1">
    <property type="nucleotide sequence ID" value="NZ_CP127294.1"/>
</dbReference>
<protein>
    <submittedName>
        <fullName evidence="2">DUF3375 domain-containing protein</fullName>
    </submittedName>
</protein>
<dbReference type="Proteomes" id="UP001236014">
    <property type="component" value="Chromosome"/>
</dbReference>
<dbReference type="InterPro" id="IPR021804">
    <property type="entry name" value="DUF3375"/>
</dbReference>
<gene>
    <name evidence="2" type="ORF">QRX50_23345</name>
</gene>
<dbReference type="AlphaFoldDB" id="A0A9Y2INQ3"/>
<evidence type="ECO:0000256" key="1">
    <source>
        <dbReference type="SAM" id="MobiDB-lite"/>
    </source>
</evidence>
<dbReference type="KEGG" id="acab:QRX50_23345"/>
<proteinExistence type="predicted"/>
<evidence type="ECO:0000313" key="2">
    <source>
        <dbReference type="EMBL" id="WIX83482.1"/>
    </source>
</evidence>
<evidence type="ECO:0000313" key="3">
    <source>
        <dbReference type="Proteomes" id="UP001236014"/>
    </source>
</evidence>
<feature type="compositionally biased region" description="Polar residues" evidence="1">
    <location>
        <begin position="522"/>
        <end position="531"/>
    </location>
</feature>
<sequence>MSSIVADRARVMAAFEQPTLSLLHQMHAAVVIAVFRSAFTRDAPLVPAARLHSMVETFMDELRLAGATDREVPSGGGRDLCRKWVSGQWLIRSLAENGAEQYSLTSHAQDALRLVEQLTRERATLSEHRIATILDQVRRFNRIANPDRAARVGILDTEIARLTGERDRLLSGGDMPSVGSDYMLQGFAELTELVAGLPSDFARVSESFTALRDQIFASLREEDRPAGEVIDEYLQRADTLEEATQEGRAFMGAFDLLRDQALVDQLREDITALLDHPLAERILTVSDRSELRGTVSLIRQGMSRVIAERARATSALREFIITHDLTRDRELDAVLRALETETTAWMRSAGPQAKVPVDLLPSEIDAAVLRERFHDAGVSVPPPPLADVSDHQPDELSMRDLMTQGGPSLGALKSWLEQLEMPSGPASGGALFGGLPDPLRRPVEIFGVLHLAANTEHLAITSTVEAYQTVRPDGSRRTLFAPQVVGSADNPDGTHTGDEDELLAVTGTTVGDDSAGVDTTEGDQTGGRQRA</sequence>
<keyword evidence="3" id="KW-1185">Reference proteome</keyword>
<accession>A0A9Y2INQ3</accession>
<dbReference type="EMBL" id="CP127294">
    <property type="protein sequence ID" value="WIX83482.1"/>
    <property type="molecule type" value="Genomic_DNA"/>
</dbReference>
<feature type="region of interest" description="Disordered" evidence="1">
    <location>
        <begin position="482"/>
        <end position="531"/>
    </location>
</feature>
<organism evidence="2 3">
    <name type="scientific">Amycolatopsis carbonis</name>
    <dbReference type="NCBI Taxonomy" id="715471"/>
    <lineage>
        <taxon>Bacteria</taxon>
        <taxon>Bacillati</taxon>
        <taxon>Actinomycetota</taxon>
        <taxon>Actinomycetes</taxon>
        <taxon>Pseudonocardiales</taxon>
        <taxon>Pseudonocardiaceae</taxon>
        <taxon>Amycolatopsis</taxon>
    </lineage>
</organism>
<name>A0A9Y2INQ3_9PSEU</name>